<dbReference type="SUPFAM" id="SSF52047">
    <property type="entry name" value="RNI-like"/>
    <property type="match status" value="1"/>
</dbReference>
<evidence type="ECO:0000313" key="1">
    <source>
        <dbReference type="EMBL" id="KAF7345701.1"/>
    </source>
</evidence>
<dbReference type="EMBL" id="JACAZI010000013">
    <property type="protein sequence ID" value="KAF7345701.1"/>
    <property type="molecule type" value="Genomic_DNA"/>
</dbReference>
<organism evidence="1 2">
    <name type="scientific">Mycena venus</name>
    <dbReference type="NCBI Taxonomy" id="2733690"/>
    <lineage>
        <taxon>Eukaryota</taxon>
        <taxon>Fungi</taxon>
        <taxon>Dikarya</taxon>
        <taxon>Basidiomycota</taxon>
        <taxon>Agaricomycotina</taxon>
        <taxon>Agaricomycetes</taxon>
        <taxon>Agaricomycetidae</taxon>
        <taxon>Agaricales</taxon>
        <taxon>Marasmiineae</taxon>
        <taxon>Mycenaceae</taxon>
        <taxon>Mycena</taxon>
    </lineage>
</organism>
<dbReference type="AlphaFoldDB" id="A0A8H7CRP4"/>
<evidence type="ECO:0000313" key="2">
    <source>
        <dbReference type="Proteomes" id="UP000620124"/>
    </source>
</evidence>
<sequence>MGDPKLPPEIERVIFESVAFSHPVRIPNLMQVAWRVKDWVEPLLYRVIIVMPASTSGDSLVPICRPEILLRLISTKPPLFFHFHVKTLHVEGIFPPQSEVIIPQILAACTGVTSLVVAFGIIPHLSALNTLKSLSSLSINVRPLLEYYPKDFPQAMFHDLTHLQIQDSLWEPEATQAFCTGLTLMSRLTHLSFNSVRWIDRLHLGLRNAPLQRLMCIVLLCSPDGERRNHWPSSDDPRFVCIGEENYWVDWQRGALTGKNYWTLAEAFIAAKRAGEICVPWGRAPDRMRDGWWIR</sequence>
<gene>
    <name evidence="1" type="ORF">MVEN_01590100</name>
</gene>
<accession>A0A8H7CRP4</accession>
<dbReference type="Proteomes" id="UP000620124">
    <property type="component" value="Unassembled WGS sequence"/>
</dbReference>
<proteinExistence type="predicted"/>
<reference evidence="1" key="1">
    <citation type="submission" date="2020-05" db="EMBL/GenBank/DDBJ databases">
        <title>Mycena genomes resolve the evolution of fungal bioluminescence.</title>
        <authorList>
            <person name="Tsai I.J."/>
        </authorList>
    </citation>
    <scope>NUCLEOTIDE SEQUENCE</scope>
    <source>
        <strain evidence="1">CCC161011</strain>
    </source>
</reference>
<protein>
    <submittedName>
        <fullName evidence="1">Uncharacterized protein</fullName>
    </submittedName>
</protein>
<dbReference type="OrthoDB" id="3145912at2759"/>
<comment type="caution">
    <text evidence="1">The sequence shown here is derived from an EMBL/GenBank/DDBJ whole genome shotgun (WGS) entry which is preliminary data.</text>
</comment>
<keyword evidence="2" id="KW-1185">Reference proteome</keyword>
<name>A0A8H7CRP4_9AGAR</name>